<dbReference type="AlphaFoldDB" id="A0A2S6NHG3"/>
<accession>A0A2S6NHG3</accession>
<comment type="caution">
    <text evidence="1">The sequence shown here is derived from an EMBL/GenBank/DDBJ whole genome shotgun (WGS) entry which is preliminary data.</text>
</comment>
<keyword evidence="2" id="KW-1185">Reference proteome</keyword>
<dbReference type="Proteomes" id="UP000239089">
    <property type="component" value="Unassembled WGS sequence"/>
</dbReference>
<proteinExistence type="predicted"/>
<evidence type="ECO:0000313" key="2">
    <source>
        <dbReference type="Proteomes" id="UP000239089"/>
    </source>
</evidence>
<name>A0A2S6NHG3_9HYPH</name>
<evidence type="ECO:0000313" key="1">
    <source>
        <dbReference type="EMBL" id="PPQ34068.1"/>
    </source>
</evidence>
<organism evidence="1 2">
    <name type="scientific">Rhodoblastus sphagnicola</name>
    <dbReference type="NCBI Taxonomy" id="333368"/>
    <lineage>
        <taxon>Bacteria</taxon>
        <taxon>Pseudomonadati</taxon>
        <taxon>Pseudomonadota</taxon>
        <taxon>Alphaproteobacteria</taxon>
        <taxon>Hyphomicrobiales</taxon>
        <taxon>Rhodoblastaceae</taxon>
        <taxon>Rhodoblastus</taxon>
    </lineage>
</organism>
<dbReference type="EMBL" id="NHSJ01000006">
    <property type="protein sequence ID" value="PPQ34068.1"/>
    <property type="molecule type" value="Genomic_DNA"/>
</dbReference>
<protein>
    <submittedName>
        <fullName evidence="1">Uncharacterized protein</fullName>
    </submittedName>
</protein>
<gene>
    <name evidence="1" type="ORF">CCR94_00180</name>
</gene>
<reference evidence="1 2" key="1">
    <citation type="journal article" date="2018" name="Arch. Microbiol.">
        <title>New insights into the metabolic potential of the phototrophic purple bacterium Rhodopila globiformis DSM 161(T) from its draft genome sequence and evidence for a vanadium-dependent nitrogenase.</title>
        <authorList>
            <person name="Imhoff J.F."/>
            <person name="Rahn T."/>
            <person name="Kunzel S."/>
            <person name="Neulinger S.C."/>
        </authorList>
    </citation>
    <scope>NUCLEOTIDE SEQUENCE [LARGE SCALE GENOMIC DNA]</scope>
    <source>
        <strain evidence="1 2">DSM 16996</strain>
    </source>
</reference>
<sequence>MLADCAAGLRAFARESDIEPWNSSQAEHPLPNYASAADVWMDTFSGRAWIDSAAIERHFSRGKDIRLGFSGTSSLGPARCGRGHA</sequence>